<comment type="subunit">
    <text evidence="2 7">Homodimer.</text>
</comment>
<keyword evidence="4 7" id="KW-0808">Transferase</keyword>
<protein>
    <recommendedName>
        <fullName evidence="7">Histidinol-phosphate aminotransferase</fullName>
        <ecNumber evidence="7">2.6.1.9</ecNumber>
    </recommendedName>
    <alternativeName>
        <fullName evidence="7">Imidazole acetol-phosphate transaminase</fullName>
    </alternativeName>
</protein>
<keyword evidence="3 7" id="KW-0032">Aminotransferase</keyword>
<comment type="caution">
    <text evidence="9">The sequence shown here is derived from an EMBL/GenBank/DDBJ whole genome shotgun (WGS) entry which is preliminary data.</text>
</comment>
<dbReference type="Pfam" id="PF00155">
    <property type="entry name" value="Aminotran_1_2"/>
    <property type="match status" value="1"/>
</dbReference>
<dbReference type="HAMAP" id="MF_01023">
    <property type="entry name" value="HisC_aminotrans_2"/>
    <property type="match status" value="1"/>
</dbReference>
<feature type="modified residue" description="N6-(pyridoxal phosphate)lysine" evidence="7">
    <location>
        <position position="225"/>
    </location>
</feature>
<dbReference type="InterPro" id="IPR050106">
    <property type="entry name" value="HistidinolP_aminotransfase"/>
</dbReference>
<dbReference type="SUPFAM" id="SSF53383">
    <property type="entry name" value="PLP-dependent transferases"/>
    <property type="match status" value="1"/>
</dbReference>
<dbReference type="EC" id="2.6.1.9" evidence="7"/>
<dbReference type="GO" id="GO:0004400">
    <property type="term" value="F:histidinol-phosphate transaminase activity"/>
    <property type="evidence" value="ECO:0007669"/>
    <property type="project" value="UniProtKB-EC"/>
</dbReference>
<keyword evidence="6 7" id="KW-0368">Histidine biosynthesis</keyword>
<reference evidence="9 10" key="1">
    <citation type="submission" date="2021-03" db="EMBL/GenBank/DDBJ databases">
        <title>Genomic Encyclopedia of Type Strains, Phase IV (KMG-IV): sequencing the most valuable type-strain genomes for metagenomic binning, comparative biology and taxonomic classification.</title>
        <authorList>
            <person name="Goeker M."/>
        </authorList>
    </citation>
    <scope>NUCLEOTIDE SEQUENCE [LARGE SCALE GENOMIC DNA]</scope>
    <source>
        <strain evidence="9 10">DSM 26675</strain>
    </source>
</reference>
<dbReference type="Proteomes" id="UP001519293">
    <property type="component" value="Unassembled WGS sequence"/>
</dbReference>
<organism evidence="9 10">
    <name type="scientific">Cytobacillus eiseniae</name>
    <dbReference type="NCBI Taxonomy" id="762947"/>
    <lineage>
        <taxon>Bacteria</taxon>
        <taxon>Bacillati</taxon>
        <taxon>Bacillota</taxon>
        <taxon>Bacilli</taxon>
        <taxon>Bacillales</taxon>
        <taxon>Bacillaceae</taxon>
        <taxon>Cytobacillus</taxon>
    </lineage>
</organism>
<dbReference type="InterPro" id="IPR015424">
    <property type="entry name" value="PyrdxlP-dep_Trfase"/>
</dbReference>
<evidence type="ECO:0000256" key="4">
    <source>
        <dbReference type="ARBA" id="ARBA00022679"/>
    </source>
</evidence>
<comment type="catalytic activity">
    <reaction evidence="7">
        <text>L-histidinol phosphate + 2-oxoglutarate = 3-(imidazol-4-yl)-2-oxopropyl phosphate + L-glutamate</text>
        <dbReference type="Rhea" id="RHEA:23744"/>
        <dbReference type="ChEBI" id="CHEBI:16810"/>
        <dbReference type="ChEBI" id="CHEBI:29985"/>
        <dbReference type="ChEBI" id="CHEBI:57766"/>
        <dbReference type="ChEBI" id="CHEBI:57980"/>
        <dbReference type="EC" id="2.6.1.9"/>
    </reaction>
</comment>
<keyword evidence="7" id="KW-0028">Amino-acid biosynthesis</keyword>
<evidence type="ECO:0000313" key="9">
    <source>
        <dbReference type="EMBL" id="MBP2242320.1"/>
    </source>
</evidence>
<comment type="similarity">
    <text evidence="7">Belongs to the class-II pyridoxal-phosphate-dependent aminotransferase family. Histidinol-phosphate aminotransferase subfamily.</text>
</comment>
<dbReference type="NCBIfam" id="TIGR01141">
    <property type="entry name" value="hisC"/>
    <property type="match status" value="1"/>
</dbReference>
<dbReference type="EMBL" id="JAGIKZ010000018">
    <property type="protein sequence ID" value="MBP2242320.1"/>
    <property type="molecule type" value="Genomic_DNA"/>
</dbReference>
<dbReference type="Gene3D" id="3.40.640.10">
    <property type="entry name" value="Type I PLP-dependent aspartate aminotransferase-like (Major domain)"/>
    <property type="match status" value="1"/>
</dbReference>
<accession>A0ABS4RHE9</accession>
<evidence type="ECO:0000256" key="2">
    <source>
        <dbReference type="ARBA" id="ARBA00011738"/>
    </source>
</evidence>
<evidence type="ECO:0000256" key="1">
    <source>
        <dbReference type="ARBA" id="ARBA00001933"/>
    </source>
</evidence>
<dbReference type="CDD" id="cd00609">
    <property type="entry name" value="AAT_like"/>
    <property type="match status" value="1"/>
</dbReference>
<comment type="cofactor">
    <cofactor evidence="1 7">
        <name>pyridoxal 5'-phosphate</name>
        <dbReference type="ChEBI" id="CHEBI:597326"/>
    </cofactor>
</comment>
<dbReference type="InterPro" id="IPR004839">
    <property type="entry name" value="Aminotransferase_I/II_large"/>
</dbReference>
<dbReference type="PANTHER" id="PTHR43643:SF3">
    <property type="entry name" value="HISTIDINOL-PHOSPHATE AMINOTRANSFERASE"/>
    <property type="match status" value="1"/>
</dbReference>
<evidence type="ECO:0000256" key="3">
    <source>
        <dbReference type="ARBA" id="ARBA00022576"/>
    </source>
</evidence>
<dbReference type="Gene3D" id="3.90.1150.10">
    <property type="entry name" value="Aspartate Aminotransferase, domain 1"/>
    <property type="match status" value="1"/>
</dbReference>
<keyword evidence="10" id="KW-1185">Reference proteome</keyword>
<evidence type="ECO:0000259" key="8">
    <source>
        <dbReference type="Pfam" id="PF00155"/>
    </source>
</evidence>
<gene>
    <name evidence="7" type="primary">hisC</name>
    <name evidence="9" type="ORF">J2Z40_002894</name>
</gene>
<feature type="domain" description="Aminotransferase class I/classII large" evidence="8">
    <location>
        <begin position="36"/>
        <end position="352"/>
    </location>
</feature>
<evidence type="ECO:0000256" key="6">
    <source>
        <dbReference type="ARBA" id="ARBA00023102"/>
    </source>
</evidence>
<evidence type="ECO:0000256" key="5">
    <source>
        <dbReference type="ARBA" id="ARBA00022898"/>
    </source>
</evidence>
<dbReference type="InterPro" id="IPR015421">
    <property type="entry name" value="PyrdxlP-dep_Trfase_major"/>
</dbReference>
<sequence length="364" mass="41562">MGNIQTRRVIEGIRSYPLGDSPEEIKEKYNLKVVRKMSDNENIYGCSSQVKEAIINNMHNLYLYPDGTTAKLINQLSSYYQLNKDQFLIGNGSEEIIRLLTRAYINDGDEAIMAATTFPRYETNVVIEGGLSIAVPLQNGVHDLLAMYKKITKKTKMIFICNPNNPTGTIVGKEELLRFIQMIPSNILIILDEAYYEYVSSSNYLESISLLNTYSNLVILRTFSKIYGLASLRVGYGMMHSEIVRELQKVKEVFNVNQLAQLAAECALDDKSFIIDCKKKNERERVYVCEQLRELGLGYFPSETNFIYVYTDQLVSEKLITNGLIVRQMKLTGYADAFRITLGTREDNDFFLAVLKRLCNEKVV</sequence>
<dbReference type="PANTHER" id="PTHR43643">
    <property type="entry name" value="HISTIDINOL-PHOSPHATE AMINOTRANSFERASE 2"/>
    <property type="match status" value="1"/>
</dbReference>
<evidence type="ECO:0000313" key="10">
    <source>
        <dbReference type="Proteomes" id="UP001519293"/>
    </source>
</evidence>
<name>A0ABS4RHE9_9BACI</name>
<proteinExistence type="inferred from homology"/>
<evidence type="ECO:0000256" key="7">
    <source>
        <dbReference type="HAMAP-Rule" id="MF_01023"/>
    </source>
</evidence>
<dbReference type="InterPro" id="IPR005861">
    <property type="entry name" value="HisP_aminotrans"/>
</dbReference>
<dbReference type="InterPro" id="IPR015422">
    <property type="entry name" value="PyrdxlP-dep_Trfase_small"/>
</dbReference>
<keyword evidence="5 7" id="KW-0663">Pyridoxal phosphate</keyword>
<comment type="pathway">
    <text evidence="7">Amino-acid biosynthesis; L-histidine biosynthesis; L-histidine from 5-phospho-alpha-D-ribose 1-diphosphate: step 7/9.</text>
</comment>
<dbReference type="RefSeq" id="WP_066394017.1">
    <property type="nucleotide sequence ID" value="NZ_JAGIKZ010000018.1"/>
</dbReference>